<reference evidence="9 10" key="1">
    <citation type="submission" date="2021-06" db="EMBL/GenBank/DDBJ databases">
        <title>Ecological speciation of a Streptomyces species isolated from different habitats and geographic origins.</title>
        <authorList>
            <person name="Wang J."/>
        </authorList>
    </citation>
    <scope>NUCLEOTIDE SEQUENCE [LARGE SCALE GENOMIC DNA]</scope>
    <source>
        <strain evidence="9 10">FXJ8.012</strain>
    </source>
</reference>
<proteinExistence type="inferred from homology"/>
<dbReference type="Pfam" id="PF19300">
    <property type="entry name" value="BPD_transp_1_N"/>
    <property type="match status" value="1"/>
</dbReference>
<dbReference type="InterPro" id="IPR035906">
    <property type="entry name" value="MetI-like_sf"/>
</dbReference>
<dbReference type="RefSeq" id="WP_166625450.1">
    <property type="nucleotide sequence ID" value="NZ_BNEG01000002.1"/>
</dbReference>
<evidence type="ECO:0000313" key="10">
    <source>
        <dbReference type="Proteomes" id="UP000758701"/>
    </source>
</evidence>
<dbReference type="PANTHER" id="PTHR43163:SF3">
    <property type="entry name" value="PEPTIDE ABC TRANSPORTER PERMEASE PROTEIN"/>
    <property type="match status" value="1"/>
</dbReference>
<evidence type="ECO:0000313" key="9">
    <source>
        <dbReference type="EMBL" id="MBZ6150556.1"/>
    </source>
</evidence>
<keyword evidence="6 7" id="KW-0472">Membrane</keyword>
<comment type="subcellular location">
    <subcellularLocation>
        <location evidence="1 7">Cell membrane</location>
        <topology evidence="1 7">Multi-pass membrane protein</topology>
    </subcellularLocation>
</comment>
<gene>
    <name evidence="9" type="ORF">KVH32_05135</name>
</gene>
<dbReference type="Gene3D" id="1.10.3720.10">
    <property type="entry name" value="MetI-like"/>
    <property type="match status" value="1"/>
</dbReference>
<keyword evidence="4 7" id="KW-0812">Transmembrane</keyword>
<name>A0ABS7VXX3_STROV</name>
<keyword evidence="10" id="KW-1185">Reference proteome</keyword>
<feature type="transmembrane region" description="Helical" evidence="7">
    <location>
        <begin position="183"/>
        <end position="202"/>
    </location>
</feature>
<feature type="transmembrane region" description="Helical" evidence="7">
    <location>
        <begin position="140"/>
        <end position="163"/>
    </location>
</feature>
<sequence length="317" mass="31796">MNLLAFAGRRLAGAAVLLVLLSAAVFAVTAVLPGDAVSAVAGVDASAAQRADVRAGLGLDRPAAERYAAWAADAVRGDLGHGFVGERPVTDILATRLPNSLLLAGLTLAVTAPLAALLGLWTGLRGGGTADRVVSTGAQVLAAIPEFVVAALLVAVLAVWAGVLPRVSVVPLGGTPLDAPRALVLPVLTLSAVGLAVATRLLRVSVADAAATPYCEAARLGGVRGIRLAVRHVLPNAAGPAVQALTLTTGALVGSAVVVENVFDYPGIGRELQLAVAARDVPMVQGIATALVAVMLLVLLLGDVCARLIGAREGHGR</sequence>
<evidence type="ECO:0000256" key="2">
    <source>
        <dbReference type="ARBA" id="ARBA00022448"/>
    </source>
</evidence>
<comment type="caution">
    <text evidence="9">The sequence shown here is derived from an EMBL/GenBank/DDBJ whole genome shotgun (WGS) entry which is preliminary data.</text>
</comment>
<dbReference type="InterPro" id="IPR000515">
    <property type="entry name" value="MetI-like"/>
</dbReference>
<dbReference type="EMBL" id="JAHSTP010000002">
    <property type="protein sequence ID" value="MBZ6150556.1"/>
    <property type="molecule type" value="Genomic_DNA"/>
</dbReference>
<comment type="similarity">
    <text evidence="7">Belongs to the binding-protein-dependent transport system permease family.</text>
</comment>
<feature type="transmembrane region" description="Helical" evidence="7">
    <location>
        <begin position="283"/>
        <end position="302"/>
    </location>
</feature>
<feature type="transmembrane region" description="Helical" evidence="7">
    <location>
        <begin position="101"/>
        <end position="120"/>
    </location>
</feature>
<dbReference type="Pfam" id="PF00528">
    <property type="entry name" value="BPD_transp_1"/>
    <property type="match status" value="1"/>
</dbReference>
<dbReference type="InterPro" id="IPR045621">
    <property type="entry name" value="BPD_transp_1_N"/>
</dbReference>
<keyword evidence="5 7" id="KW-1133">Transmembrane helix</keyword>
<protein>
    <submittedName>
        <fullName evidence="9">ABC transporter permease</fullName>
    </submittedName>
</protein>
<dbReference type="PROSITE" id="PS50928">
    <property type="entry name" value="ABC_TM1"/>
    <property type="match status" value="1"/>
</dbReference>
<dbReference type="CDD" id="cd06261">
    <property type="entry name" value="TM_PBP2"/>
    <property type="match status" value="1"/>
</dbReference>
<evidence type="ECO:0000256" key="1">
    <source>
        <dbReference type="ARBA" id="ARBA00004651"/>
    </source>
</evidence>
<dbReference type="PANTHER" id="PTHR43163">
    <property type="entry name" value="DIPEPTIDE TRANSPORT SYSTEM PERMEASE PROTEIN DPPB-RELATED"/>
    <property type="match status" value="1"/>
</dbReference>
<dbReference type="Proteomes" id="UP000758701">
    <property type="component" value="Unassembled WGS sequence"/>
</dbReference>
<keyword evidence="3" id="KW-1003">Cell membrane</keyword>
<dbReference type="SUPFAM" id="SSF161098">
    <property type="entry name" value="MetI-like"/>
    <property type="match status" value="1"/>
</dbReference>
<evidence type="ECO:0000256" key="5">
    <source>
        <dbReference type="ARBA" id="ARBA00022989"/>
    </source>
</evidence>
<evidence type="ECO:0000259" key="8">
    <source>
        <dbReference type="PROSITE" id="PS50928"/>
    </source>
</evidence>
<evidence type="ECO:0000256" key="7">
    <source>
        <dbReference type="RuleBase" id="RU363032"/>
    </source>
</evidence>
<evidence type="ECO:0000256" key="3">
    <source>
        <dbReference type="ARBA" id="ARBA00022475"/>
    </source>
</evidence>
<evidence type="ECO:0000256" key="6">
    <source>
        <dbReference type="ARBA" id="ARBA00023136"/>
    </source>
</evidence>
<evidence type="ECO:0000256" key="4">
    <source>
        <dbReference type="ARBA" id="ARBA00022692"/>
    </source>
</evidence>
<feature type="transmembrane region" description="Helical" evidence="7">
    <location>
        <begin position="241"/>
        <end position="263"/>
    </location>
</feature>
<organism evidence="9 10">
    <name type="scientific">Streptomyces olivaceus</name>
    <dbReference type="NCBI Taxonomy" id="47716"/>
    <lineage>
        <taxon>Bacteria</taxon>
        <taxon>Bacillati</taxon>
        <taxon>Actinomycetota</taxon>
        <taxon>Actinomycetes</taxon>
        <taxon>Kitasatosporales</taxon>
        <taxon>Streptomycetaceae</taxon>
        <taxon>Streptomyces</taxon>
    </lineage>
</organism>
<keyword evidence="2 7" id="KW-0813">Transport</keyword>
<accession>A0ABS7VXX3</accession>
<feature type="domain" description="ABC transmembrane type-1" evidence="8">
    <location>
        <begin position="97"/>
        <end position="302"/>
    </location>
</feature>